<sequence>MLPLLLFLIGCATVYVATMESAFGSMVRLSERVSAERGIEHKSLATYLEDPLRLFVATRFLRAVLFAMAAVVLVRMIGAATPREMGLLLLATLMFAIVCEQLVPSTIVQRDPVRTLEWLLPSFDAVLRVVDPFTGAVLRLTSRPRTRPEAGTKGNGHSEIDPHFEDQAAEEAAHDSEARKLLQSVVDFGGTLVREVMTPRPDIVAITHTSTVAEFRALFAEEEYSRIPVFKENLDNIVGFVFAKDLVTLDGVPGESKIVARLLRPAHIVPEGTRVADLLSQLRLRHLHSAIVVDEYGGTTGLVTIEDLLEEIVGEIRDEYDGDESEPILDEGNGVFLFLGNVSVADLVERLGVLVEREGFETVGGYLLTRLGRVPRVGEIVEVDELVVEVLEAERRRVRRVRVRRRDTVTSRLG</sequence>
<name>A0A381ULI4_9ZZZZ</name>
<dbReference type="SUPFAM" id="SSF54631">
    <property type="entry name" value="CBS-domain pair"/>
    <property type="match status" value="1"/>
</dbReference>
<dbReference type="InterPro" id="IPR016169">
    <property type="entry name" value="FAD-bd_PCMH_sub2"/>
</dbReference>
<feature type="transmembrane region" description="Helical" evidence="6">
    <location>
        <begin position="85"/>
        <end position="103"/>
    </location>
</feature>
<keyword evidence="3" id="KW-1003">Cell membrane</keyword>
<evidence type="ECO:0000256" key="2">
    <source>
        <dbReference type="ARBA" id="ARBA00006337"/>
    </source>
</evidence>
<dbReference type="SUPFAM" id="SSF56176">
    <property type="entry name" value="FAD-binding/transporter-associated domain-like"/>
    <property type="match status" value="1"/>
</dbReference>
<feature type="non-terminal residue" evidence="8">
    <location>
        <position position="414"/>
    </location>
</feature>
<evidence type="ECO:0000259" key="7">
    <source>
        <dbReference type="PROSITE" id="PS51371"/>
    </source>
</evidence>
<evidence type="ECO:0000256" key="4">
    <source>
        <dbReference type="ARBA" id="ARBA00022737"/>
    </source>
</evidence>
<keyword evidence="6" id="KW-1133">Transmembrane helix</keyword>
<dbReference type="Pfam" id="PF03471">
    <property type="entry name" value="CorC_HlyC"/>
    <property type="match status" value="1"/>
</dbReference>
<evidence type="ECO:0000313" key="8">
    <source>
        <dbReference type="EMBL" id="SVA28854.1"/>
    </source>
</evidence>
<dbReference type="InterPro" id="IPR046342">
    <property type="entry name" value="CBS_dom_sf"/>
</dbReference>
<dbReference type="InterPro" id="IPR005170">
    <property type="entry name" value="Transptr-assoc_dom"/>
</dbReference>
<dbReference type="Pfam" id="PF00571">
    <property type="entry name" value="CBS"/>
    <property type="match status" value="2"/>
</dbReference>
<comment type="subcellular location">
    <subcellularLocation>
        <location evidence="1">Cell membrane</location>
        <topology evidence="1">Multi-pass membrane protein</topology>
    </subcellularLocation>
</comment>
<keyword evidence="6" id="KW-0812">Transmembrane</keyword>
<evidence type="ECO:0000256" key="5">
    <source>
        <dbReference type="ARBA" id="ARBA00023122"/>
    </source>
</evidence>
<dbReference type="PANTHER" id="PTHR22777:SF32">
    <property type="entry name" value="UPF0053 INNER MEMBRANE PROTEIN YFJD"/>
    <property type="match status" value="1"/>
</dbReference>
<keyword evidence="4" id="KW-0677">Repeat</keyword>
<dbReference type="SMART" id="SM01091">
    <property type="entry name" value="CorC_HlyC"/>
    <property type="match status" value="1"/>
</dbReference>
<feature type="domain" description="CBS" evidence="7">
    <location>
        <begin position="197"/>
        <end position="256"/>
    </location>
</feature>
<reference evidence="8" key="1">
    <citation type="submission" date="2018-05" db="EMBL/GenBank/DDBJ databases">
        <authorList>
            <person name="Lanie J.A."/>
            <person name="Ng W.-L."/>
            <person name="Kazmierczak K.M."/>
            <person name="Andrzejewski T.M."/>
            <person name="Davidsen T.M."/>
            <person name="Wayne K.J."/>
            <person name="Tettelin H."/>
            <person name="Glass J.I."/>
            <person name="Rusch D."/>
            <person name="Podicherti R."/>
            <person name="Tsui H.-C.T."/>
            <person name="Winkler M.E."/>
        </authorList>
    </citation>
    <scope>NUCLEOTIDE SEQUENCE</scope>
</reference>
<evidence type="ECO:0000256" key="3">
    <source>
        <dbReference type="ARBA" id="ARBA00022475"/>
    </source>
</evidence>
<organism evidence="8">
    <name type="scientific">marine metagenome</name>
    <dbReference type="NCBI Taxonomy" id="408172"/>
    <lineage>
        <taxon>unclassified sequences</taxon>
        <taxon>metagenomes</taxon>
        <taxon>ecological metagenomes</taxon>
    </lineage>
</organism>
<dbReference type="InterPro" id="IPR036318">
    <property type="entry name" value="FAD-bd_PCMH-like_sf"/>
</dbReference>
<dbReference type="AlphaFoldDB" id="A0A381ULI4"/>
<dbReference type="InterPro" id="IPR000644">
    <property type="entry name" value="CBS_dom"/>
</dbReference>
<dbReference type="FunFam" id="3.10.580.10:FF:000002">
    <property type="entry name" value="Magnesium/cobalt efflux protein CorC"/>
    <property type="match status" value="1"/>
</dbReference>
<dbReference type="Gene3D" id="3.10.580.10">
    <property type="entry name" value="CBS-domain"/>
    <property type="match status" value="1"/>
</dbReference>
<feature type="domain" description="CBS" evidence="7">
    <location>
        <begin position="262"/>
        <end position="319"/>
    </location>
</feature>
<dbReference type="GO" id="GO:0050660">
    <property type="term" value="F:flavin adenine dinucleotide binding"/>
    <property type="evidence" value="ECO:0007669"/>
    <property type="project" value="InterPro"/>
</dbReference>
<dbReference type="PANTHER" id="PTHR22777">
    <property type="entry name" value="HEMOLYSIN-RELATED"/>
    <property type="match status" value="1"/>
</dbReference>
<dbReference type="GO" id="GO:0005886">
    <property type="term" value="C:plasma membrane"/>
    <property type="evidence" value="ECO:0007669"/>
    <property type="project" value="UniProtKB-SubCell"/>
</dbReference>
<keyword evidence="6" id="KW-0472">Membrane</keyword>
<dbReference type="Gene3D" id="3.30.465.10">
    <property type="match status" value="1"/>
</dbReference>
<feature type="transmembrane region" description="Helical" evidence="6">
    <location>
        <begin position="59"/>
        <end position="78"/>
    </location>
</feature>
<dbReference type="EMBL" id="UINC01006655">
    <property type="protein sequence ID" value="SVA28854.1"/>
    <property type="molecule type" value="Genomic_DNA"/>
</dbReference>
<evidence type="ECO:0000256" key="1">
    <source>
        <dbReference type="ARBA" id="ARBA00004651"/>
    </source>
</evidence>
<keyword evidence="5" id="KW-0129">CBS domain</keyword>
<evidence type="ECO:0000256" key="6">
    <source>
        <dbReference type="SAM" id="Phobius"/>
    </source>
</evidence>
<dbReference type="PROSITE" id="PS51371">
    <property type="entry name" value="CBS"/>
    <property type="match status" value="2"/>
</dbReference>
<dbReference type="InterPro" id="IPR044751">
    <property type="entry name" value="Ion_transp-like_CBS"/>
</dbReference>
<accession>A0A381ULI4</accession>
<protein>
    <recommendedName>
        <fullName evidence="7">CBS domain-containing protein</fullName>
    </recommendedName>
</protein>
<dbReference type="SMART" id="SM00116">
    <property type="entry name" value="CBS"/>
    <property type="match status" value="2"/>
</dbReference>
<proteinExistence type="inferred from homology"/>
<dbReference type="CDD" id="cd04590">
    <property type="entry name" value="CBS_pair_CorC_HlyC_assoc"/>
    <property type="match status" value="1"/>
</dbReference>
<gene>
    <name evidence="8" type="ORF">METZ01_LOCUS81708</name>
</gene>
<comment type="similarity">
    <text evidence="2">Belongs to the UPF0053 family.</text>
</comment>